<dbReference type="EMBL" id="MKFU01000032">
    <property type="protein sequence ID" value="OHY90420.1"/>
    <property type="molecule type" value="Genomic_DNA"/>
</dbReference>
<evidence type="ECO:0000313" key="1">
    <source>
        <dbReference type="EMBL" id="OHY90420.1"/>
    </source>
</evidence>
<dbReference type="Proteomes" id="UP000179934">
    <property type="component" value="Unassembled WGS sequence"/>
</dbReference>
<comment type="caution">
    <text evidence="1">The sequence shown here is derived from an EMBL/GenBank/DDBJ whole genome shotgun (WGS) entry which is preliminary data.</text>
</comment>
<protein>
    <submittedName>
        <fullName evidence="1">Transcriptional regulator</fullName>
    </submittedName>
</protein>
<dbReference type="AlphaFoldDB" id="A0A1S2CNY2"/>
<dbReference type="OrthoDB" id="7061592at2"/>
<dbReference type="RefSeq" id="WP_042021404.1">
    <property type="nucleotide sequence ID" value="NZ_CDBW01000025.1"/>
</dbReference>
<reference evidence="1 2" key="1">
    <citation type="submission" date="2016-09" db="EMBL/GenBank/DDBJ databases">
        <title>Draft Genome Sequence of Aeromonas sobria Strain 08005, Isolated from Sick Rana catesbeiana.</title>
        <authorList>
            <person name="Yang Q."/>
        </authorList>
    </citation>
    <scope>NUCLEOTIDE SEQUENCE [LARGE SCALE GENOMIC DNA]</scope>
    <source>
        <strain evidence="1 2">08005</strain>
    </source>
</reference>
<proteinExistence type="predicted"/>
<evidence type="ECO:0000313" key="2">
    <source>
        <dbReference type="Proteomes" id="UP000179934"/>
    </source>
</evidence>
<accession>A0A1S2CNY2</accession>
<sequence length="177" mass="20749">MDDELAQVLGYESAEHYRRETDENERVFNKSKYLYNKPPEEWPVIKFNWDYRLESQKFCFDGLTQADFEKMFPEGLVLGHMPLLEFDKHLCHYSRRDGDELWELGCQSKLAEMIVYLSEGNPITPPIIKPVENNEVIFQGGHHRYAVAKAIGIEEVSIYAYPEHVTALNKFMGIRWA</sequence>
<organism evidence="1 2">
    <name type="scientific">Aeromonas sobria</name>
    <dbReference type="NCBI Taxonomy" id="646"/>
    <lineage>
        <taxon>Bacteria</taxon>
        <taxon>Pseudomonadati</taxon>
        <taxon>Pseudomonadota</taxon>
        <taxon>Gammaproteobacteria</taxon>
        <taxon>Aeromonadales</taxon>
        <taxon>Aeromonadaceae</taxon>
        <taxon>Aeromonas</taxon>
    </lineage>
</organism>
<name>A0A1S2CNY2_AERSO</name>
<dbReference type="GeneID" id="58922783"/>
<gene>
    <name evidence="1" type="ORF">BJD16_19320</name>
</gene>